<sequence length="170" mass="19720">MTPKGRVGLKWSETYHRIARGWGAFHLTFFQGTSLLLSFIPIVYEEKHLLQARAIHLQLPGLHFHGMDDDSPGLPPYARRRRKALLYHLQRSTISRNRWQRCSLSPKLRTPDYSRLSLSRAYRSKVALLPPIGSLGVYKDMGFFRPNPTALPYWGVYVVGRFRLLYHGLD</sequence>
<proteinExistence type="predicted"/>
<organism evidence="4 6">
    <name type="scientific">Canavalia gladiata</name>
    <name type="common">Sword bean</name>
    <name type="synonym">Dolichos gladiatus</name>
    <dbReference type="NCBI Taxonomy" id="3824"/>
    <lineage>
        <taxon>Eukaryota</taxon>
        <taxon>Viridiplantae</taxon>
        <taxon>Streptophyta</taxon>
        <taxon>Embryophyta</taxon>
        <taxon>Tracheophyta</taxon>
        <taxon>Spermatophyta</taxon>
        <taxon>Magnoliopsida</taxon>
        <taxon>eudicotyledons</taxon>
        <taxon>Gunneridae</taxon>
        <taxon>Pentapetalae</taxon>
        <taxon>rosids</taxon>
        <taxon>fabids</taxon>
        <taxon>Fabales</taxon>
        <taxon>Fabaceae</taxon>
        <taxon>Papilionoideae</taxon>
        <taxon>50 kb inversion clade</taxon>
        <taxon>NPAAA clade</taxon>
        <taxon>indigoferoid/millettioid clade</taxon>
        <taxon>Phaseoleae</taxon>
        <taxon>Canavalia</taxon>
    </lineage>
</organism>
<dbReference type="EMBL" id="JAYMYQ010000084">
    <property type="protein sequence ID" value="KAK7296151.1"/>
    <property type="molecule type" value="Genomic_DNA"/>
</dbReference>
<evidence type="ECO:0000313" key="4">
    <source>
        <dbReference type="EMBL" id="KAK7298188.1"/>
    </source>
</evidence>
<keyword evidence="6" id="KW-1185">Reference proteome</keyword>
<keyword evidence="1" id="KW-0812">Transmembrane</keyword>
<comment type="caution">
    <text evidence="4">The sequence shown here is derived from an EMBL/GenBank/DDBJ whole genome shotgun (WGS) entry which is preliminary data.</text>
</comment>
<dbReference type="Proteomes" id="UP001367508">
    <property type="component" value="Unassembled WGS sequence"/>
</dbReference>
<keyword evidence="1" id="KW-1133">Transmembrane helix</keyword>
<gene>
    <name evidence="5" type="ORF">VNO77_46835</name>
    <name evidence="4" type="ORF">VNO77_47097</name>
    <name evidence="2" type="ORF">VNO77_50691</name>
    <name evidence="3" type="ORF">VNO77_50744</name>
</gene>
<keyword evidence="1" id="KW-0472">Membrane</keyword>
<dbReference type="AlphaFoldDB" id="A0AAN9PH41"/>
<protein>
    <submittedName>
        <fullName evidence="4">Uncharacterized protein</fullName>
    </submittedName>
</protein>
<evidence type="ECO:0000313" key="2">
    <source>
        <dbReference type="EMBL" id="KAK7296102.1"/>
    </source>
</evidence>
<name>A0AAN9PH41_CANGL</name>
<accession>A0AAN9PH41</accession>
<dbReference type="EMBL" id="JAYMYQ010000084">
    <property type="protein sequence ID" value="KAK7296102.1"/>
    <property type="molecule type" value="Genomic_DNA"/>
</dbReference>
<dbReference type="EMBL" id="JAYMYQ010000028">
    <property type="protein sequence ID" value="KAK7298376.1"/>
    <property type="molecule type" value="Genomic_DNA"/>
</dbReference>
<feature type="transmembrane region" description="Helical" evidence="1">
    <location>
        <begin position="21"/>
        <end position="44"/>
    </location>
</feature>
<reference evidence="4 6" key="1">
    <citation type="submission" date="2024-01" db="EMBL/GenBank/DDBJ databases">
        <title>The genomes of 5 underutilized Papilionoideae crops provide insights into root nodulation and disease resistanc.</title>
        <authorList>
            <person name="Jiang F."/>
        </authorList>
    </citation>
    <scope>NUCLEOTIDE SEQUENCE [LARGE SCALE GENOMIC DNA]</scope>
    <source>
        <strain evidence="4">LVBAO_FW01</strain>
        <tissue evidence="4">Leaves</tissue>
    </source>
</reference>
<evidence type="ECO:0000256" key="1">
    <source>
        <dbReference type="SAM" id="Phobius"/>
    </source>
</evidence>
<evidence type="ECO:0000313" key="5">
    <source>
        <dbReference type="EMBL" id="KAK7298376.1"/>
    </source>
</evidence>
<evidence type="ECO:0000313" key="3">
    <source>
        <dbReference type="EMBL" id="KAK7296151.1"/>
    </source>
</evidence>
<evidence type="ECO:0000313" key="6">
    <source>
        <dbReference type="Proteomes" id="UP001367508"/>
    </source>
</evidence>
<dbReference type="EMBL" id="JAYMYQ010000031">
    <property type="protein sequence ID" value="KAK7298188.1"/>
    <property type="molecule type" value="Genomic_DNA"/>
</dbReference>